<evidence type="ECO:0008006" key="3">
    <source>
        <dbReference type="Google" id="ProtNLM"/>
    </source>
</evidence>
<protein>
    <recommendedName>
        <fullName evidence="3">DUF1963 domain-containing protein</fullName>
    </recommendedName>
</protein>
<accession>A0A2W5KPA6</accession>
<dbReference type="EMBL" id="QFPN01000001">
    <property type="protein sequence ID" value="PZQ18896.1"/>
    <property type="molecule type" value="Genomic_DNA"/>
</dbReference>
<gene>
    <name evidence="1" type="ORF">DI565_00350</name>
</gene>
<dbReference type="Proteomes" id="UP000249577">
    <property type="component" value="Unassembled WGS sequence"/>
</dbReference>
<comment type="caution">
    <text evidence="1">The sequence shown here is derived from an EMBL/GenBank/DDBJ whole genome shotgun (WGS) entry which is preliminary data.</text>
</comment>
<reference evidence="1 2" key="1">
    <citation type="submission" date="2017-08" db="EMBL/GenBank/DDBJ databases">
        <title>Infants hospitalized years apart are colonized by the same room-sourced microbial strains.</title>
        <authorList>
            <person name="Brooks B."/>
            <person name="Olm M.R."/>
            <person name="Firek B.A."/>
            <person name="Baker R."/>
            <person name="Thomas B.C."/>
            <person name="Morowitz M.J."/>
            <person name="Banfield J.F."/>
        </authorList>
    </citation>
    <scope>NUCLEOTIDE SEQUENCE [LARGE SCALE GENOMIC DNA]</scope>
    <source>
        <strain evidence="1">S2_005_003_R2_43</strain>
    </source>
</reference>
<dbReference type="AlphaFoldDB" id="A0A2W5KPA6"/>
<proteinExistence type="predicted"/>
<dbReference type="Pfam" id="PF09234">
    <property type="entry name" value="DUF1963"/>
    <property type="match status" value="1"/>
</dbReference>
<evidence type="ECO:0000313" key="1">
    <source>
        <dbReference type="EMBL" id="PZQ18896.1"/>
    </source>
</evidence>
<dbReference type="Gene3D" id="2.30.320.10">
    <property type="entry name" value="YwqG-like"/>
    <property type="match status" value="1"/>
</dbReference>
<dbReference type="InterPro" id="IPR015315">
    <property type="entry name" value="DUF1963"/>
</dbReference>
<dbReference type="SUPFAM" id="SSF103032">
    <property type="entry name" value="Hypothetical protein YwqG"/>
    <property type="match status" value="1"/>
</dbReference>
<organism evidence="1 2">
    <name type="scientific">Ancylobacter novellus</name>
    <name type="common">Thiobacillus novellus</name>
    <dbReference type="NCBI Taxonomy" id="921"/>
    <lineage>
        <taxon>Bacteria</taxon>
        <taxon>Pseudomonadati</taxon>
        <taxon>Pseudomonadota</taxon>
        <taxon>Alphaproteobacteria</taxon>
        <taxon>Hyphomicrobiales</taxon>
        <taxon>Xanthobacteraceae</taxon>
        <taxon>Ancylobacter</taxon>
    </lineage>
</organism>
<dbReference type="InterPro" id="IPR035948">
    <property type="entry name" value="YwqG-like_sf"/>
</dbReference>
<sequence>MTAFRSADDLRASLRRAGLEPFADAIVCSSKPVLLFLRRQALDDSLPATSKIGGFPDLPEDFAWPTRPPYPDAARRAAAALDFARTTAANWEPQVDGPLEPHQRRIPRAEVDRLAVAADARGRAFASAFPLAFVGQIDLAALSGQTGFPAEFPRSGVFSVFEDVTAEGVEGAPALFYHDVPRDRLKRTPPPDRLVEHVDLCGGYGLGGVEPWAKLTLAETLEPFPALAVPHHWKSAFPAGSLDWERIWDWFQSGDGEYVPLAPAAEDESADALQAGHFGDRLGGWPNPIQGDPETELDGVRITTPGRTPWRQLFAYGGEFYAGTRRMGSDGKGDGATYHLIDAGALGDRRFEAARWTYQMD</sequence>
<evidence type="ECO:0000313" key="2">
    <source>
        <dbReference type="Proteomes" id="UP000249577"/>
    </source>
</evidence>
<name>A0A2W5KPA6_ANCNO</name>